<reference evidence="1 2" key="1">
    <citation type="submission" date="2023-11" db="EMBL/GenBank/DDBJ databases">
        <title>Draft genome of Azohydromonas lata strain H1 (DSM1123), a polyhydroxyalkanoate producer.</title>
        <authorList>
            <person name="Traversa D."/>
            <person name="D'Addabbo P."/>
            <person name="Pazzani C."/>
            <person name="Manzari C."/>
            <person name="Chiara M."/>
            <person name="Scrascia M."/>
        </authorList>
    </citation>
    <scope>NUCLEOTIDE SEQUENCE [LARGE SCALE GENOMIC DNA]</scope>
    <source>
        <strain evidence="1 2">H1</strain>
    </source>
</reference>
<dbReference type="RefSeq" id="WP_066343481.1">
    <property type="nucleotide sequence ID" value="NZ_JAXOJX010000053.1"/>
</dbReference>
<keyword evidence="2" id="KW-1185">Reference proteome</keyword>
<evidence type="ECO:0000313" key="2">
    <source>
        <dbReference type="Proteomes" id="UP001293718"/>
    </source>
</evidence>
<organism evidence="1 2">
    <name type="scientific">Azohydromonas lata</name>
    <dbReference type="NCBI Taxonomy" id="45677"/>
    <lineage>
        <taxon>Bacteria</taxon>
        <taxon>Pseudomonadati</taxon>
        <taxon>Pseudomonadota</taxon>
        <taxon>Betaproteobacteria</taxon>
        <taxon>Burkholderiales</taxon>
        <taxon>Sphaerotilaceae</taxon>
        <taxon>Azohydromonas</taxon>
    </lineage>
</organism>
<gene>
    <name evidence="1" type="ORF">SM757_25340</name>
</gene>
<dbReference type="Proteomes" id="UP001293718">
    <property type="component" value="Unassembled WGS sequence"/>
</dbReference>
<evidence type="ECO:0000313" key="1">
    <source>
        <dbReference type="EMBL" id="MDZ5459911.1"/>
    </source>
</evidence>
<dbReference type="EMBL" id="JAXOJX010000053">
    <property type="protein sequence ID" value="MDZ5459911.1"/>
    <property type="molecule type" value="Genomic_DNA"/>
</dbReference>
<name>A0ABU5ILY2_9BURK</name>
<sequence>MQQDQLRQRINQVEQCAEDAKRSSYGNTVPAEVRECVDKMYWQARQARAACSPQLQQQVAGVDQLRGMVDELQELGGRAVQACRASGNVDPALEKAVQRAHDETSRLRQQMG</sequence>
<proteinExistence type="predicted"/>
<protein>
    <submittedName>
        <fullName evidence="1">Uncharacterized protein</fullName>
    </submittedName>
</protein>
<comment type="caution">
    <text evidence="1">The sequence shown here is derived from an EMBL/GenBank/DDBJ whole genome shotgun (WGS) entry which is preliminary data.</text>
</comment>
<accession>A0ABU5ILY2</accession>